<dbReference type="SUPFAM" id="SSF117281">
    <property type="entry name" value="Kelch motif"/>
    <property type="match status" value="1"/>
</dbReference>
<feature type="region of interest" description="Disordered" evidence="3">
    <location>
        <begin position="116"/>
        <end position="137"/>
    </location>
</feature>
<dbReference type="SUPFAM" id="SSF54695">
    <property type="entry name" value="POZ domain"/>
    <property type="match status" value="1"/>
</dbReference>
<proteinExistence type="predicted"/>
<dbReference type="InterPro" id="IPR015915">
    <property type="entry name" value="Kelch-typ_b-propeller"/>
</dbReference>
<dbReference type="CDD" id="cd23767">
    <property type="entry name" value="IQCD"/>
    <property type="match status" value="1"/>
</dbReference>
<dbReference type="Gene3D" id="1.25.40.420">
    <property type="match status" value="1"/>
</dbReference>
<dbReference type="SMART" id="SM00015">
    <property type="entry name" value="IQ"/>
    <property type="match status" value="1"/>
</dbReference>
<dbReference type="EMBL" id="KQ760221">
    <property type="protein sequence ID" value="OAD61375.1"/>
    <property type="molecule type" value="Genomic_DNA"/>
</dbReference>
<sequence>MTIATAAGPYGTVLKAPPSVNLGTKDERSHPYFVTKCDLRPTVAIYPDNRCPTGMGIRPRKSRVSACARGGSTAIFVHVIWKVRIMVLNYDSHRLLWKRWGRKNWTGKLLGKSDSQREVASIDPGNQRPRPIGIKNPGLQEARYSFGSSIGRNAAVLRVAEGTVDTCEPNAQGRAQEQRRVALGRGHQDAEAIDAARQAAPPTLQPSPLSPSIAWSPRRAVQAEYTALSLILRRALLASPRPAHYVSIYVWLHLSKDSREKLAWVQHVDAPHSSFDQLFPRAVDSGASRVEGKDPRTPASSQEDSCSLSELDLLNPRYSCRKPRYQPRNSKGTQNNSSYLLGDPTRDTDRCCCFASYDHVETKLQARKIVKDSGKHRWSSLQHFPGYDHRRKHEVTFATERSSSGDKDLNGKSPTKLGSNLVETSEDRSPVYPIERRKATLRRRRRLSTRQRPLNVHIYQNGRVAQVDPLSEDHRVASKELQLPGQRSDRDRYAIRSAKNLIRSGDSTRQDDDSDDPDRGRRSDKQWKHDRIFGERCRPSDNSVSKLMARSSPGKDGDCSERRRETICPNLAYLMQQMHARPRERGDDRAFISVNDGDNSKRVFPFQATPSGNLKIVPNQVVFESKKVSVLVADPRHTKVNVKAELNRPGNELGGRVSEASTRPRLIDLPLGVSSSTINQLQPPRKLPAFEDDYRPNMHPFKSKLAHAETMEHKQQPTSSGSHEMPVLQEVPLSTLGFTSEQPIDWDNIILPEKTDLYQELARRITNYKNADCIVRIDQDEFHCHLLVLQSYSSFFDEKNCKEVDLTGTDVTSKSFSIIYDWMISSQNGCYHLLQRDNILEVFTTAQYLGIKELEEQCWAFIDNDELFSEDTAFLLYLEAKKFRNTAVMELMVPRIMKFFLMLVSTKDFLELTVDEVCLLLKSNYISVNSEMEVLMSAVRWLMHDWANRKQNMLEVLKCVRFGLIAPWQLVDVKRNPENPEFMELMSFPEVQRMVDDGLAFVIIKYWYRNQTEDYYHWIDLLGLTEPTNRNWAGEDKNYVTYREFLLYLEEYQRTKLSEFKMRKTRTKPTVPAANSSHNDYSFASPKMPNNYVQSSGDAAAIHSGTTMHSKHPKSIAPNYLPLEMPKGMPMPPKFMNDYLSNFERSRGLDERAVAFDVRFTGGGESPKPSYKTFSSEKYTQEHCQRGVNSPDVDKLDYESRQEKNATDVCRCQQQRESNFIFSARKQQTRCKMPREPEERTDSGISEEEAATTIQAVYRGYKIRRRLDEIRKSTSWEKRNIKKVAELLAIPMDETLRNPSVEPIGISSSSANQMRNEKDEAPLPLTPRNRNREQSSLRNQNQRCVQDQTNKYDTRALCYPTKDQGKQVPENLSCQRDILKSVRTIKSPTFFSNYDERTSSPSDNTDTEEPYPVCADSKSKTTVVDNVADNEKIIETVSPNDEDAQKVIPDVKSVQVRPTSYKRPLPQRISSSMIGGNADDYYSKSSLFFPDRESVLVFGGVDPHKEYGRPGNTGKDIYRFKPDENIWEFVGEIPQARHHHSVAYLRGRIYVVGEKREKGEKEKAKHFSPGGADPLEDKLHRKSIAVGSVWSYDPTTRTWFNEPGMLTARKDFGLVVSHGKMYAIGGQGRNGIALKTMEAFDPLDSTWKEVQAMQTARVGPSSVKYRDLIWVAGGMTKSKKELFSKDVECYDPIKNLWLKAMPLRSPRCFASFYVVSDCLYIIGGASAMGNATPSIDSIDVWDGNDYVWKQHANMSIARHGHSIGSIGDRLLIIGGVTTVFMKTLNSVECYCCNMEKWMKGVSALPHPVSGHGTVSLPPANLLINH</sequence>
<protein>
    <submittedName>
        <fullName evidence="5">Beta-scruin</fullName>
    </submittedName>
</protein>
<dbReference type="InterPro" id="IPR000048">
    <property type="entry name" value="IQ_motif_EF-hand-BS"/>
</dbReference>
<accession>A0A310ST73</accession>
<dbReference type="Pfam" id="PF00612">
    <property type="entry name" value="IQ"/>
    <property type="match status" value="1"/>
</dbReference>
<feature type="compositionally biased region" description="Polar residues" evidence="3">
    <location>
        <begin position="327"/>
        <end position="339"/>
    </location>
</feature>
<feature type="compositionally biased region" description="Polar residues" evidence="3">
    <location>
        <begin position="1336"/>
        <end position="1348"/>
    </location>
</feature>
<feature type="region of interest" description="Disordered" evidence="3">
    <location>
        <begin position="396"/>
        <end position="454"/>
    </location>
</feature>
<dbReference type="Pfam" id="PF24981">
    <property type="entry name" value="Beta-prop_ATRN-LZTR1"/>
    <property type="match status" value="1"/>
</dbReference>
<keyword evidence="6" id="KW-1185">Reference proteome</keyword>
<keyword evidence="1" id="KW-0880">Kelch repeat</keyword>
<evidence type="ECO:0000313" key="5">
    <source>
        <dbReference type="EMBL" id="OAD61375.1"/>
    </source>
</evidence>
<evidence type="ECO:0000313" key="6">
    <source>
        <dbReference type="Proteomes" id="UP000250275"/>
    </source>
</evidence>
<dbReference type="InterPro" id="IPR056737">
    <property type="entry name" value="Beta-prop_ATRN-MKLN-like"/>
</dbReference>
<feature type="region of interest" description="Disordered" evidence="3">
    <location>
        <begin position="1392"/>
        <end position="1414"/>
    </location>
</feature>
<dbReference type="Pfam" id="PF00651">
    <property type="entry name" value="BTB"/>
    <property type="match status" value="1"/>
</dbReference>
<dbReference type="Gene3D" id="1.20.5.190">
    <property type="match status" value="1"/>
</dbReference>
<dbReference type="Gene3D" id="3.30.710.10">
    <property type="entry name" value="Potassium Channel Kv1.1, Chain A"/>
    <property type="match status" value="1"/>
</dbReference>
<dbReference type="PANTHER" id="PTHR22667:SF0">
    <property type="entry name" value="AT01380P-RELATED"/>
    <property type="match status" value="1"/>
</dbReference>
<feature type="compositionally biased region" description="Basic residues" evidence="3">
    <location>
        <begin position="439"/>
        <end position="449"/>
    </location>
</feature>
<dbReference type="Proteomes" id="UP000250275">
    <property type="component" value="Unassembled WGS sequence"/>
</dbReference>
<dbReference type="SMART" id="SM00612">
    <property type="entry name" value="Kelch"/>
    <property type="match status" value="6"/>
</dbReference>
<dbReference type="Pfam" id="PF07707">
    <property type="entry name" value="BACK"/>
    <property type="match status" value="1"/>
</dbReference>
<dbReference type="PROSITE" id="PS50097">
    <property type="entry name" value="BTB"/>
    <property type="match status" value="1"/>
</dbReference>
<dbReference type="OrthoDB" id="6350321at2759"/>
<feature type="region of interest" description="Disordered" evidence="3">
    <location>
        <begin position="1298"/>
        <end position="1348"/>
    </location>
</feature>
<name>A0A310ST73_9HYME</name>
<dbReference type="CDD" id="cd14733">
    <property type="entry name" value="BACK"/>
    <property type="match status" value="1"/>
</dbReference>
<dbReference type="InterPro" id="IPR006652">
    <property type="entry name" value="Kelch_1"/>
</dbReference>
<feature type="domain" description="BTB" evidence="4">
    <location>
        <begin position="771"/>
        <end position="827"/>
    </location>
</feature>
<feature type="compositionally biased region" description="Polar residues" evidence="3">
    <location>
        <begin position="412"/>
        <end position="423"/>
    </location>
</feature>
<feature type="compositionally biased region" description="Basic and acidic residues" evidence="3">
    <location>
        <begin position="553"/>
        <end position="562"/>
    </location>
</feature>
<dbReference type="PROSITE" id="PS50096">
    <property type="entry name" value="IQ"/>
    <property type="match status" value="1"/>
</dbReference>
<dbReference type="SMART" id="SM00225">
    <property type="entry name" value="BTB"/>
    <property type="match status" value="1"/>
</dbReference>
<dbReference type="PANTHER" id="PTHR22667">
    <property type="entry name" value="AT01380P-RELATED"/>
    <property type="match status" value="1"/>
</dbReference>
<organism evidence="5 6">
    <name type="scientific">Eufriesea mexicana</name>
    <dbReference type="NCBI Taxonomy" id="516756"/>
    <lineage>
        <taxon>Eukaryota</taxon>
        <taxon>Metazoa</taxon>
        <taxon>Ecdysozoa</taxon>
        <taxon>Arthropoda</taxon>
        <taxon>Hexapoda</taxon>
        <taxon>Insecta</taxon>
        <taxon>Pterygota</taxon>
        <taxon>Neoptera</taxon>
        <taxon>Endopterygota</taxon>
        <taxon>Hymenoptera</taxon>
        <taxon>Apocrita</taxon>
        <taxon>Aculeata</taxon>
        <taxon>Apoidea</taxon>
        <taxon>Anthophila</taxon>
        <taxon>Apidae</taxon>
        <taxon>Eufriesea</taxon>
    </lineage>
</organism>
<dbReference type="CDD" id="cd18186">
    <property type="entry name" value="BTB_POZ_ZBTB_KLHL-like"/>
    <property type="match status" value="1"/>
</dbReference>
<reference evidence="5 6" key="1">
    <citation type="submission" date="2015-07" db="EMBL/GenBank/DDBJ databases">
        <title>The genome of Eufriesea mexicana.</title>
        <authorList>
            <person name="Pan H."/>
            <person name="Kapheim K."/>
        </authorList>
    </citation>
    <scope>NUCLEOTIDE SEQUENCE [LARGE SCALE GENOMIC DNA]</scope>
    <source>
        <strain evidence="5">0111107269</strain>
        <tissue evidence="5">Whole body</tissue>
    </source>
</reference>
<feature type="compositionally biased region" description="Basic and acidic residues" evidence="3">
    <location>
        <begin position="425"/>
        <end position="438"/>
    </location>
</feature>
<dbReference type="GO" id="GO:0003779">
    <property type="term" value="F:actin binding"/>
    <property type="evidence" value="ECO:0007669"/>
    <property type="project" value="UniProtKB-KW"/>
</dbReference>
<evidence type="ECO:0000256" key="1">
    <source>
        <dbReference type="ARBA" id="ARBA00022441"/>
    </source>
</evidence>
<dbReference type="InterPro" id="IPR000210">
    <property type="entry name" value="BTB/POZ_dom"/>
</dbReference>
<feature type="region of interest" description="Disordered" evidence="3">
    <location>
        <begin position="286"/>
        <end position="342"/>
    </location>
</feature>
<dbReference type="InterPro" id="IPR011333">
    <property type="entry name" value="SKP1/BTB/POZ_sf"/>
</dbReference>
<feature type="compositionally biased region" description="Basic and acidic residues" evidence="3">
    <location>
        <begin position="506"/>
        <end position="539"/>
    </location>
</feature>
<gene>
    <name evidence="5" type="ORF">WN48_01386</name>
</gene>
<dbReference type="Gene3D" id="2.120.10.80">
    <property type="entry name" value="Kelch-type beta propeller"/>
    <property type="match status" value="2"/>
</dbReference>
<feature type="region of interest" description="Disordered" evidence="3">
    <location>
        <begin position="498"/>
        <end position="562"/>
    </location>
</feature>
<evidence type="ECO:0000256" key="2">
    <source>
        <dbReference type="ARBA" id="ARBA00022737"/>
    </source>
</evidence>
<dbReference type="SMART" id="SM00875">
    <property type="entry name" value="BACK"/>
    <property type="match status" value="1"/>
</dbReference>
<dbReference type="InterPro" id="IPR011705">
    <property type="entry name" value="BACK"/>
</dbReference>
<evidence type="ECO:0000259" key="4">
    <source>
        <dbReference type="PROSITE" id="PS50097"/>
    </source>
</evidence>
<evidence type="ECO:0000256" key="3">
    <source>
        <dbReference type="SAM" id="MobiDB-lite"/>
    </source>
</evidence>
<keyword evidence="2" id="KW-0677">Repeat</keyword>
<feature type="compositionally biased region" description="Low complexity" evidence="3">
    <location>
        <begin position="300"/>
        <end position="314"/>
    </location>
</feature>